<organism evidence="1">
    <name type="scientific">viral metagenome</name>
    <dbReference type="NCBI Taxonomy" id="1070528"/>
    <lineage>
        <taxon>unclassified sequences</taxon>
        <taxon>metagenomes</taxon>
        <taxon>organismal metagenomes</taxon>
    </lineage>
</organism>
<dbReference type="AlphaFoldDB" id="A0A6C0KTD7"/>
<proteinExistence type="predicted"/>
<reference evidence="1" key="1">
    <citation type="journal article" date="2020" name="Nature">
        <title>Giant virus diversity and host interactions through global metagenomics.</title>
        <authorList>
            <person name="Schulz F."/>
            <person name="Roux S."/>
            <person name="Paez-Espino D."/>
            <person name="Jungbluth S."/>
            <person name="Walsh D.A."/>
            <person name="Denef V.J."/>
            <person name="McMahon K.D."/>
            <person name="Konstantinidis K.T."/>
            <person name="Eloe-Fadrosh E.A."/>
            <person name="Kyrpides N.C."/>
            <person name="Woyke T."/>
        </authorList>
    </citation>
    <scope>NUCLEOTIDE SEQUENCE</scope>
    <source>
        <strain evidence="1">GVMAG-S-3300013014-136</strain>
    </source>
</reference>
<evidence type="ECO:0000313" key="1">
    <source>
        <dbReference type="EMBL" id="QHU19957.1"/>
    </source>
</evidence>
<accession>A0A6C0KTD7</accession>
<name>A0A6C0KTD7_9ZZZZ</name>
<protein>
    <submittedName>
        <fullName evidence="1">Uncharacterized protein</fullName>
    </submittedName>
</protein>
<dbReference type="EMBL" id="MN740961">
    <property type="protein sequence ID" value="QHU19957.1"/>
    <property type="molecule type" value="Genomic_DNA"/>
</dbReference>
<sequence>MLLSSRFEILNSFESSMRMLLRQRSLSNKENFSRDMMIVYKYVGSIKEGVFLAQEIKINFECFLPKLEREWKDADYKPLINATEKYAERLANQLQKQQELFEEVSLIISSLDILEGADAVKTTVKSTLIPITLEFKIIKILCNIHNILFRKDQHKLNEAIEEFLLEFRNLEECSSQPLLQLRCLIEQIKISADMSTDADIIRIMLQKVVDIAHNFIQSFCGD</sequence>